<dbReference type="OrthoDB" id="2745718at2759"/>
<dbReference type="EMBL" id="JABBWM010000002">
    <property type="protein sequence ID" value="KAG2119546.1"/>
    <property type="molecule type" value="Genomic_DNA"/>
</dbReference>
<dbReference type="GeneID" id="64703091"/>
<keyword evidence="2" id="KW-1185">Reference proteome</keyword>
<evidence type="ECO:0000313" key="1">
    <source>
        <dbReference type="EMBL" id="KAG2119546.1"/>
    </source>
</evidence>
<dbReference type="AlphaFoldDB" id="A0A9P7FJ36"/>
<dbReference type="InterPro" id="IPR036047">
    <property type="entry name" value="F-box-like_dom_sf"/>
</dbReference>
<organism evidence="1 2">
    <name type="scientific">Suillus discolor</name>
    <dbReference type="NCBI Taxonomy" id="1912936"/>
    <lineage>
        <taxon>Eukaryota</taxon>
        <taxon>Fungi</taxon>
        <taxon>Dikarya</taxon>
        <taxon>Basidiomycota</taxon>
        <taxon>Agaricomycotina</taxon>
        <taxon>Agaricomycetes</taxon>
        <taxon>Agaricomycetidae</taxon>
        <taxon>Boletales</taxon>
        <taxon>Suillineae</taxon>
        <taxon>Suillaceae</taxon>
        <taxon>Suillus</taxon>
    </lineage>
</organism>
<evidence type="ECO:0000313" key="2">
    <source>
        <dbReference type="Proteomes" id="UP000823399"/>
    </source>
</evidence>
<comment type="caution">
    <text evidence="1">The sequence shown here is derived from an EMBL/GenBank/DDBJ whole genome shotgun (WGS) entry which is preliminary data.</text>
</comment>
<name>A0A9P7FJ36_9AGAM</name>
<dbReference type="SUPFAM" id="SSF81383">
    <property type="entry name" value="F-box domain"/>
    <property type="match status" value="1"/>
</dbReference>
<reference evidence="1" key="1">
    <citation type="journal article" date="2020" name="New Phytol.">
        <title>Comparative genomics reveals dynamic genome evolution in host specialist ectomycorrhizal fungi.</title>
        <authorList>
            <person name="Lofgren L.A."/>
            <person name="Nguyen N.H."/>
            <person name="Vilgalys R."/>
            <person name="Ruytinx J."/>
            <person name="Liao H.L."/>
            <person name="Branco S."/>
            <person name="Kuo A."/>
            <person name="LaButti K."/>
            <person name="Lipzen A."/>
            <person name="Andreopoulos W."/>
            <person name="Pangilinan J."/>
            <person name="Riley R."/>
            <person name="Hundley H."/>
            <person name="Na H."/>
            <person name="Barry K."/>
            <person name="Grigoriev I.V."/>
            <person name="Stajich J.E."/>
            <person name="Kennedy P.G."/>
        </authorList>
    </citation>
    <scope>NUCLEOTIDE SEQUENCE</scope>
    <source>
        <strain evidence="1">FC423</strain>
    </source>
</reference>
<sequence>MNQGMKPEFLFLADLHVYILSFLPYQDILQCTSVCRDLRQTYLSSSELQYIVELSGQQLLPVDLPLDSHTPTISECLQLLRDKAHAWFQLNTQPVEHIDVSNKYIMLQVTSVTWPPYHFPFILALTIYRLVLLYRLSVDRILGTVPDPRLTRLYARARTFLL</sequence>
<dbReference type="RefSeq" id="XP_041299372.1">
    <property type="nucleotide sequence ID" value="XM_041440832.1"/>
</dbReference>
<accession>A0A9P7FJ36</accession>
<dbReference type="Proteomes" id="UP000823399">
    <property type="component" value="Unassembled WGS sequence"/>
</dbReference>
<evidence type="ECO:0008006" key="3">
    <source>
        <dbReference type="Google" id="ProtNLM"/>
    </source>
</evidence>
<proteinExistence type="predicted"/>
<gene>
    <name evidence="1" type="ORF">F5147DRAFT_767033</name>
</gene>
<protein>
    <recommendedName>
        <fullName evidence="3">F-box domain-containing protein</fullName>
    </recommendedName>
</protein>